<evidence type="ECO:0000256" key="11">
    <source>
        <dbReference type="RuleBase" id="RU003832"/>
    </source>
</evidence>
<evidence type="ECO:0000256" key="1">
    <source>
        <dbReference type="ARBA" id="ARBA00004167"/>
    </source>
</evidence>
<gene>
    <name evidence="15" type="ORF">OKA104_LOCUS36293</name>
    <name evidence="14" type="ORF">VCS650_LOCUS40251</name>
</gene>
<dbReference type="InterPro" id="IPR038577">
    <property type="entry name" value="GT10-like_C_sf"/>
</dbReference>
<comment type="similarity">
    <text evidence="3 11">Belongs to the glycosyltransferase 10 family.</text>
</comment>
<dbReference type="GO" id="GO:0046920">
    <property type="term" value="F:alpha-(1-&gt;3)-fucosyltransferase activity"/>
    <property type="evidence" value="ECO:0007669"/>
    <property type="project" value="TreeGrafter"/>
</dbReference>
<keyword evidence="6 11" id="KW-0812">Transmembrane</keyword>
<organism evidence="14 16">
    <name type="scientific">Adineta steineri</name>
    <dbReference type="NCBI Taxonomy" id="433720"/>
    <lineage>
        <taxon>Eukaryota</taxon>
        <taxon>Metazoa</taxon>
        <taxon>Spiralia</taxon>
        <taxon>Gnathifera</taxon>
        <taxon>Rotifera</taxon>
        <taxon>Eurotatoria</taxon>
        <taxon>Bdelloidea</taxon>
        <taxon>Adinetida</taxon>
        <taxon>Adinetidae</taxon>
        <taxon>Adineta</taxon>
    </lineage>
</organism>
<dbReference type="AlphaFoldDB" id="A0A815QL69"/>
<dbReference type="Proteomes" id="UP000663891">
    <property type="component" value="Unassembled WGS sequence"/>
</dbReference>
<evidence type="ECO:0000256" key="7">
    <source>
        <dbReference type="ARBA" id="ARBA00022968"/>
    </source>
</evidence>
<dbReference type="EMBL" id="CAJNON010001465">
    <property type="protein sequence ID" value="CAF1464758.1"/>
    <property type="molecule type" value="Genomic_DNA"/>
</dbReference>
<evidence type="ECO:0000313" key="16">
    <source>
        <dbReference type="Proteomes" id="UP000663891"/>
    </source>
</evidence>
<evidence type="ECO:0000256" key="3">
    <source>
        <dbReference type="ARBA" id="ARBA00008919"/>
    </source>
</evidence>
<comment type="subcellular location">
    <subcellularLocation>
        <location evidence="11">Golgi apparatus</location>
        <location evidence="11">Golgi stack membrane</location>
        <topology evidence="11">Single-pass type II membrane protein</topology>
    </subcellularLocation>
    <subcellularLocation>
        <location evidence="1">Membrane</location>
        <topology evidence="1">Single-pass membrane protein</topology>
    </subcellularLocation>
</comment>
<reference evidence="14" key="1">
    <citation type="submission" date="2021-02" db="EMBL/GenBank/DDBJ databases">
        <authorList>
            <person name="Nowell W R."/>
        </authorList>
    </citation>
    <scope>NUCLEOTIDE SEQUENCE</scope>
</reference>
<comment type="caution">
    <text evidence="14">The sequence shown here is derived from an EMBL/GenBank/DDBJ whole genome shotgun (WGS) entry which is preliminary data.</text>
</comment>
<feature type="domain" description="Fucosyltransferase N-terminal" evidence="13">
    <location>
        <begin position="151"/>
        <end position="235"/>
    </location>
</feature>
<keyword evidence="10" id="KW-0325">Glycoprotein</keyword>
<proteinExistence type="inferred from homology"/>
<evidence type="ECO:0000256" key="8">
    <source>
        <dbReference type="ARBA" id="ARBA00022989"/>
    </source>
</evidence>
<dbReference type="PANTHER" id="PTHR11929">
    <property type="entry name" value="ALPHA- 1,3 -FUCOSYLTRANSFERASE"/>
    <property type="match status" value="1"/>
</dbReference>
<dbReference type="EMBL" id="CAJOAY010005583">
    <property type="protein sequence ID" value="CAF4112616.1"/>
    <property type="molecule type" value="Genomic_DNA"/>
</dbReference>
<dbReference type="PANTHER" id="PTHR11929:SF226">
    <property type="entry name" value="ATP-DEPENDENT DNA HELICASE-RELATED"/>
    <property type="match status" value="1"/>
</dbReference>
<feature type="domain" description="Fucosyltransferase C-terminal" evidence="12">
    <location>
        <begin position="288"/>
        <end position="465"/>
    </location>
</feature>
<dbReference type="SUPFAM" id="SSF53756">
    <property type="entry name" value="UDP-Glycosyltransferase/glycogen phosphorylase"/>
    <property type="match status" value="1"/>
</dbReference>
<dbReference type="Proteomes" id="UP000663881">
    <property type="component" value="Unassembled WGS sequence"/>
</dbReference>
<evidence type="ECO:0000256" key="4">
    <source>
        <dbReference type="ARBA" id="ARBA00022676"/>
    </source>
</evidence>
<dbReference type="InterPro" id="IPR031481">
    <property type="entry name" value="Glyco_tran_10_N"/>
</dbReference>
<evidence type="ECO:0000313" key="14">
    <source>
        <dbReference type="EMBL" id="CAF1464758.1"/>
    </source>
</evidence>
<keyword evidence="9 11" id="KW-0472">Membrane</keyword>
<keyword evidence="7" id="KW-0735">Signal-anchor</keyword>
<dbReference type="Gene3D" id="3.40.50.11660">
    <property type="entry name" value="Glycosyl transferase family 10, C-terminal domain"/>
    <property type="match status" value="1"/>
</dbReference>
<evidence type="ECO:0000256" key="2">
    <source>
        <dbReference type="ARBA" id="ARBA00004922"/>
    </source>
</evidence>
<dbReference type="Pfam" id="PF17039">
    <property type="entry name" value="Glyco_tran_10_N"/>
    <property type="match status" value="1"/>
</dbReference>
<dbReference type="OrthoDB" id="427096at2759"/>
<dbReference type="UniPathway" id="UPA00378"/>
<dbReference type="InterPro" id="IPR055270">
    <property type="entry name" value="Glyco_tran_10_C"/>
</dbReference>
<evidence type="ECO:0000259" key="13">
    <source>
        <dbReference type="Pfam" id="PF17039"/>
    </source>
</evidence>
<feature type="transmembrane region" description="Helical" evidence="11">
    <location>
        <begin position="12"/>
        <end position="32"/>
    </location>
</feature>
<name>A0A815QL69_9BILA</name>
<dbReference type="InterPro" id="IPR001503">
    <property type="entry name" value="Glyco_trans_10"/>
</dbReference>
<sequence>MLFRSFRIRFIIIRSCIISLIIILFFQIITFLKNENIHLQDINIWNKAYRLEKYFWKNLLNEDKDLTDEQRIKRIELIKKQNTIKEFNWTNIFFDSYTRKLNKVYEKNIETTYKYRFKDRQQNVSQEIYEVFEETLVFERPKFCSSARVFHPQCPYSNCRWSCEKPSMNDKNIRRASVFHHVDMNETEMHRKLQHRSYTDIWILWIDEANRSISHLNQYNFNWTLSYRQDSEVSIGTYGVLIPQDKNKFFSNDNLYNNSNFLQLFINRNIPIPDMTIENRILFNYRYRHKHALWYVSNCGPKRRLKYYTELKNFYPIKAFGSCVENKCDKNKQCEGEQSYLALFYLSFESQTCKDYITEKFWRALYYGMIPIVLGPSKQSYLDLGIPQSAFIHVDDFPSAKLLASYLHTISNDYFLYRKYFQWLNQYEAFFDINVLEPIRMCELCMRLNMQEYQEHSYYRNIHEWHRISC</sequence>
<evidence type="ECO:0000256" key="10">
    <source>
        <dbReference type="ARBA" id="ARBA00023180"/>
    </source>
</evidence>
<dbReference type="GO" id="GO:0032580">
    <property type="term" value="C:Golgi cisterna membrane"/>
    <property type="evidence" value="ECO:0007669"/>
    <property type="project" value="UniProtKB-SubCell"/>
</dbReference>
<evidence type="ECO:0000256" key="5">
    <source>
        <dbReference type="ARBA" id="ARBA00022679"/>
    </source>
</evidence>
<evidence type="ECO:0000256" key="9">
    <source>
        <dbReference type="ARBA" id="ARBA00023136"/>
    </source>
</evidence>
<dbReference type="EC" id="2.4.1.-" evidence="11"/>
<keyword evidence="11" id="KW-0333">Golgi apparatus</keyword>
<dbReference type="Pfam" id="PF00852">
    <property type="entry name" value="Glyco_transf_10"/>
    <property type="match status" value="1"/>
</dbReference>
<accession>A0A815QL69</accession>
<evidence type="ECO:0000259" key="12">
    <source>
        <dbReference type="Pfam" id="PF00852"/>
    </source>
</evidence>
<evidence type="ECO:0000256" key="6">
    <source>
        <dbReference type="ARBA" id="ARBA00022692"/>
    </source>
</evidence>
<keyword evidence="8 11" id="KW-1133">Transmembrane helix</keyword>
<protein>
    <recommendedName>
        <fullName evidence="11">Fucosyltransferase</fullName>
        <ecNumber evidence="11">2.4.1.-</ecNumber>
    </recommendedName>
</protein>
<keyword evidence="5 11" id="KW-0808">Transferase</keyword>
<evidence type="ECO:0000313" key="15">
    <source>
        <dbReference type="EMBL" id="CAF4112616.1"/>
    </source>
</evidence>
<comment type="pathway">
    <text evidence="2">Protein modification; protein glycosylation.</text>
</comment>
<keyword evidence="4 11" id="KW-0328">Glycosyltransferase</keyword>